<dbReference type="GO" id="GO:0016872">
    <property type="term" value="F:intramolecular lyase activity"/>
    <property type="evidence" value="ECO:0007669"/>
    <property type="project" value="InterPro"/>
</dbReference>
<gene>
    <name evidence="1" type="ORF">DN745_16375</name>
</gene>
<evidence type="ECO:0000313" key="2">
    <source>
        <dbReference type="Proteomes" id="UP000249799"/>
    </source>
</evidence>
<name>A0A2Z4FQ68_9DELT</name>
<accession>A0A2Z4FQ68</accession>
<dbReference type="OrthoDB" id="9795336at2"/>
<dbReference type="Proteomes" id="UP000249799">
    <property type="component" value="Chromosome"/>
</dbReference>
<dbReference type="RefSeq" id="WP_111336474.1">
    <property type="nucleotide sequence ID" value="NZ_CP030032.1"/>
</dbReference>
<proteinExistence type="predicted"/>
<protein>
    <submittedName>
        <fullName evidence="1">Uncharacterized protein</fullName>
    </submittedName>
</protein>
<dbReference type="PANTHER" id="PTHR47698:SF2">
    <property type="entry name" value="FATTY-ACID-BINDING PROTEIN 3, CHLOROPLASTIC"/>
    <property type="match status" value="1"/>
</dbReference>
<dbReference type="InterPro" id="IPR016088">
    <property type="entry name" value="Chalcone_isomerase_3-sand"/>
</dbReference>
<dbReference type="SUPFAM" id="SSF54626">
    <property type="entry name" value="Chalcone isomerase"/>
    <property type="match status" value="1"/>
</dbReference>
<dbReference type="Gene3D" id="3.50.70.10">
    <property type="match status" value="1"/>
</dbReference>
<keyword evidence="2" id="KW-1185">Reference proteome</keyword>
<sequence length="192" mass="20861">MKRWLSALALLAVTAGFTANASAAECEGVKFPDTVTVDGQKLVLNGLGMREATIFNVDVYVAGIYVTQKSKSSKELLDTSKPIKFVMKFVRDVDKSDVAGAYKESFEKAPKATQKKLKPEFDKLLSWMSGIKKGQEMEYTYTPGKGMEVKVKGKVKGVIKGADTTQFFLNIWLGPKPPNKGLKAGLLGGKCG</sequence>
<dbReference type="AlphaFoldDB" id="A0A2Z4FQ68"/>
<dbReference type="Pfam" id="PF16036">
    <property type="entry name" value="Chalcone_3"/>
    <property type="match status" value="1"/>
</dbReference>
<dbReference type="KEGG" id="bsed:DN745_16375"/>
<reference evidence="1 2" key="1">
    <citation type="submission" date="2018-06" db="EMBL/GenBank/DDBJ databases">
        <title>Lujinxingia sediminis gen. nov. sp. nov., a new facultative anaerobic member of the class Deltaproteobacteria, and proposal of Lujinxingaceae fam. nov.</title>
        <authorList>
            <person name="Guo L.-Y."/>
            <person name="Li C.-M."/>
            <person name="Wang S."/>
            <person name="Du Z.-J."/>
        </authorList>
    </citation>
    <scope>NUCLEOTIDE SEQUENCE [LARGE SCALE GENOMIC DNA]</scope>
    <source>
        <strain evidence="1 2">FA350</strain>
    </source>
</reference>
<dbReference type="EMBL" id="CP030032">
    <property type="protein sequence ID" value="AWV90808.1"/>
    <property type="molecule type" value="Genomic_DNA"/>
</dbReference>
<dbReference type="PANTHER" id="PTHR47698">
    <property type="entry name" value="FATTY-ACID-BINDING PROTEIN 3, CHLOROPLASTIC"/>
    <property type="match status" value="1"/>
</dbReference>
<evidence type="ECO:0000313" key="1">
    <source>
        <dbReference type="EMBL" id="AWV90808.1"/>
    </source>
</evidence>
<dbReference type="PROSITE" id="PS00430">
    <property type="entry name" value="TONB_DEPENDENT_REC_1"/>
    <property type="match status" value="1"/>
</dbReference>
<dbReference type="InterPro" id="IPR016087">
    <property type="entry name" value="Chalcone_isomerase"/>
</dbReference>
<dbReference type="InterPro" id="IPR010916">
    <property type="entry name" value="TonB_box_CS"/>
</dbReference>
<organism evidence="1 2">
    <name type="scientific">Bradymonas sediminis</name>
    <dbReference type="NCBI Taxonomy" id="1548548"/>
    <lineage>
        <taxon>Bacteria</taxon>
        <taxon>Deltaproteobacteria</taxon>
        <taxon>Bradymonadales</taxon>
        <taxon>Bradymonadaceae</taxon>
        <taxon>Bradymonas</taxon>
    </lineage>
</organism>
<dbReference type="InterPro" id="IPR036298">
    <property type="entry name" value="Chalcone_isomerase_sf"/>
</dbReference>